<dbReference type="EMBL" id="CP012159">
    <property type="protein sequence ID" value="AKT43940.1"/>
    <property type="molecule type" value="Genomic_DNA"/>
</dbReference>
<dbReference type="Proteomes" id="UP000067626">
    <property type="component" value="Chromosome"/>
</dbReference>
<dbReference type="EC" id="4.6.1.1" evidence="3"/>
<evidence type="ECO:0000256" key="1">
    <source>
        <dbReference type="SAM" id="MobiDB-lite"/>
    </source>
</evidence>
<dbReference type="STRING" id="52.CMC5_081770"/>
<dbReference type="AlphaFoldDB" id="A0A0K1ESM7"/>
<dbReference type="NCBIfam" id="TIGR00702">
    <property type="entry name" value="YcaO-type kinase domain"/>
    <property type="match status" value="1"/>
</dbReference>
<dbReference type="Gene3D" id="3.30.1330.230">
    <property type="match status" value="1"/>
</dbReference>
<name>A0A0K1ESM7_CHOCO</name>
<protein>
    <submittedName>
        <fullName evidence="3">Adenylate cyclase</fullName>
        <ecNumber evidence="3">4.6.1.1</ecNumber>
    </submittedName>
</protein>
<proteinExistence type="predicted"/>
<dbReference type="Gene3D" id="3.90.930.60">
    <property type="match status" value="1"/>
</dbReference>
<dbReference type="OrthoDB" id="5380721at2"/>
<dbReference type="InterPro" id="IPR022291">
    <property type="entry name" value="Bacteriocin_synth_cyclodeHase"/>
</dbReference>
<dbReference type="Gene3D" id="3.30.160.660">
    <property type="match status" value="1"/>
</dbReference>
<reference evidence="3 4" key="1">
    <citation type="submission" date="2015-07" db="EMBL/GenBank/DDBJ databases">
        <title>Genome analysis of myxobacterium Chondromyces crocatus Cm c5 reveals a high potential for natural compound synthesis and the genetic basis for the loss of fruiting body formation.</title>
        <authorList>
            <person name="Zaburannyi N."/>
            <person name="Bunk B."/>
            <person name="Maier J."/>
            <person name="Overmann J."/>
            <person name="Mueller R."/>
        </authorList>
    </citation>
    <scope>NUCLEOTIDE SEQUENCE [LARGE SCALE GENOMIC DNA]</scope>
    <source>
        <strain evidence="3 4">Cm c5</strain>
    </source>
</reference>
<dbReference type="Gene3D" id="3.40.50.720">
    <property type="entry name" value="NAD(P)-binding Rossmann-like Domain"/>
    <property type="match status" value="1"/>
</dbReference>
<evidence type="ECO:0000313" key="3">
    <source>
        <dbReference type="EMBL" id="AKT43940.1"/>
    </source>
</evidence>
<dbReference type="InterPro" id="IPR003776">
    <property type="entry name" value="YcaO-like_dom"/>
</dbReference>
<evidence type="ECO:0000259" key="2">
    <source>
        <dbReference type="PROSITE" id="PS51664"/>
    </source>
</evidence>
<dbReference type="Gene3D" id="3.30.40.250">
    <property type="match status" value="1"/>
</dbReference>
<keyword evidence="4" id="KW-1185">Reference proteome</keyword>
<dbReference type="Pfam" id="PF02624">
    <property type="entry name" value="YcaO"/>
    <property type="match status" value="1"/>
</dbReference>
<dbReference type="NCBIfam" id="TIGR03882">
    <property type="entry name" value="cyclo_dehyd_2"/>
    <property type="match status" value="1"/>
</dbReference>
<dbReference type="KEGG" id="ccro:CMC5_081770"/>
<sequence>MNRSRRFKPHLRVELVGDTQVFLVGEQQRFLLEGRAHALIAPLLDGRRTGRQLLEVLEGQASPLDLFYALLTMEQKGYLTAVPCPLSPEVAAFWQGCGVDAALAVDRLQTTPVTVVSAGDEDPTPFIRALEDAGVRCLEDTGLSPLEGETLRHLEGNGVRQLGTPECPPCADPSPGSALRVVVARDYLDPALAALNRRALAERFSWTVLKPSGTNAWLGPIFRPGEGPCWACLAHRLRENRPVETFLARRLDPGPDTMPLPPPRAALPASLRAAADWAGLTLARWIVEGGHGPLDTKLLALDLARHTVEEHTVVRRPQCPACGAPDLLARRAEQPLTLASRPKRFSDDGGYRILTPDETFARYEHLISPLTGVVTSVAPLPGRDHPLRPVFASTYFTCPPPDAAPSFDDFSRPALGKGRTVAQSRAGALCEAIERHSCIAQGDEPRRRACLSDLGDAALPPPALLNFSETQVRHRDDLNRAAPDARRRIPPPFDARATLDWVPAWSLTHAAPRYLPATSCYLHWPAPPEERFSTLDPNGHAAGNCLEEAILQAFFELAERDAVSIWWYNRVRRPAVDLASFDQPYFLELVDHYRALGYQLWVLDVTNDLGLPAFVALAHDSASDRTCIGLGCHTEARLGVQRALTELNQIFEPDGTARAPWGDAPLDDDAFLFPDDRKPPTRREDHPHRPTDDLRDDVQHCLARASQLGLDVIVHDQSRPELGLCAVKVVVPGLRHIWPRFGPGRLYDVPVRLGWLERPRAEAELNPIPLYL</sequence>
<evidence type="ECO:0000313" key="4">
    <source>
        <dbReference type="Proteomes" id="UP000067626"/>
    </source>
</evidence>
<feature type="compositionally biased region" description="Basic and acidic residues" evidence="1">
    <location>
        <begin position="674"/>
        <end position="694"/>
    </location>
</feature>
<dbReference type="InterPro" id="IPR049274">
    <property type="entry name" value="LynD/TruD_wHTH-like"/>
</dbReference>
<dbReference type="PROSITE" id="PS51664">
    <property type="entry name" value="YCAO"/>
    <property type="match status" value="1"/>
</dbReference>
<feature type="region of interest" description="Disordered" evidence="1">
    <location>
        <begin position="673"/>
        <end position="694"/>
    </location>
</feature>
<accession>A0A0K1ESM7</accession>
<dbReference type="PANTHER" id="PTHR37809">
    <property type="entry name" value="RIBOSOMAL PROTEIN S12 METHYLTHIOTRANSFERASE ACCESSORY FACTOR YCAO"/>
    <property type="match status" value="1"/>
</dbReference>
<organism evidence="3 4">
    <name type="scientific">Chondromyces crocatus</name>
    <dbReference type="NCBI Taxonomy" id="52"/>
    <lineage>
        <taxon>Bacteria</taxon>
        <taxon>Pseudomonadati</taxon>
        <taxon>Myxococcota</taxon>
        <taxon>Polyangia</taxon>
        <taxon>Polyangiales</taxon>
        <taxon>Polyangiaceae</taxon>
        <taxon>Chondromyces</taxon>
    </lineage>
</organism>
<dbReference type="GO" id="GO:0004016">
    <property type="term" value="F:adenylate cyclase activity"/>
    <property type="evidence" value="ECO:0007669"/>
    <property type="project" value="UniProtKB-EC"/>
</dbReference>
<dbReference type="PANTHER" id="PTHR37809:SF1">
    <property type="entry name" value="RIBOSOMAL PROTEIN S12 METHYLTHIOTRANSFERASE ACCESSORY FACTOR YCAO"/>
    <property type="match status" value="1"/>
</dbReference>
<feature type="domain" description="YcaO" evidence="2">
    <location>
        <begin position="416"/>
        <end position="772"/>
    </location>
</feature>
<gene>
    <name evidence="3" type="primary">cyaA</name>
    <name evidence="3" type="ORF">CMC5_081770</name>
</gene>
<keyword evidence="3" id="KW-0456">Lyase</keyword>
<dbReference type="Pfam" id="PF21084">
    <property type="entry name" value="WHD_DUF4423_like"/>
    <property type="match status" value="1"/>
</dbReference>
<dbReference type="RefSeq" id="WP_050435343.1">
    <property type="nucleotide sequence ID" value="NZ_CP012159.1"/>
</dbReference>